<dbReference type="Pfam" id="PF00072">
    <property type="entry name" value="Response_reg"/>
    <property type="match status" value="1"/>
</dbReference>
<proteinExistence type="predicted"/>
<keyword evidence="4 7" id="KW-0238">DNA-binding</keyword>
<evidence type="ECO:0000256" key="4">
    <source>
        <dbReference type="ARBA" id="ARBA00023125"/>
    </source>
</evidence>
<evidence type="ECO:0000256" key="7">
    <source>
        <dbReference type="PROSITE-ProRule" id="PRU01091"/>
    </source>
</evidence>
<evidence type="ECO:0000256" key="6">
    <source>
        <dbReference type="PROSITE-ProRule" id="PRU00169"/>
    </source>
</evidence>
<gene>
    <name evidence="10" type="ORF">DFR24_0456</name>
</gene>
<evidence type="ECO:0000313" key="11">
    <source>
        <dbReference type="Proteomes" id="UP000295341"/>
    </source>
</evidence>
<name>A0A4R7PAV7_9GAMM</name>
<dbReference type="GO" id="GO:0032993">
    <property type="term" value="C:protein-DNA complex"/>
    <property type="evidence" value="ECO:0007669"/>
    <property type="project" value="TreeGrafter"/>
</dbReference>
<keyword evidence="1 6" id="KW-0597">Phosphoprotein</keyword>
<evidence type="ECO:0000256" key="3">
    <source>
        <dbReference type="ARBA" id="ARBA00023015"/>
    </source>
</evidence>
<feature type="domain" description="Response regulatory" evidence="8">
    <location>
        <begin position="4"/>
        <end position="118"/>
    </location>
</feature>
<evidence type="ECO:0000259" key="8">
    <source>
        <dbReference type="PROSITE" id="PS50110"/>
    </source>
</evidence>
<dbReference type="RefSeq" id="WP_210772563.1">
    <property type="nucleotide sequence ID" value="NZ_MWIN01000022.1"/>
</dbReference>
<protein>
    <submittedName>
        <fullName evidence="10">Winged helix family two component transcriptional regulator</fullName>
    </submittedName>
</protein>
<organism evidence="10 11">
    <name type="scientific">Panacagrimonas perspica</name>
    <dbReference type="NCBI Taxonomy" id="381431"/>
    <lineage>
        <taxon>Bacteria</taxon>
        <taxon>Pseudomonadati</taxon>
        <taxon>Pseudomonadota</taxon>
        <taxon>Gammaproteobacteria</taxon>
        <taxon>Nevskiales</taxon>
        <taxon>Nevskiaceae</taxon>
        <taxon>Panacagrimonas</taxon>
    </lineage>
</organism>
<dbReference type="SUPFAM" id="SSF46894">
    <property type="entry name" value="C-terminal effector domain of the bipartite response regulators"/>
    <property type="match status" value="1"/>
</dbReference>
<dbReference type="EMBL" id="SOBT01000008">
    <property type="protein sequence ID" value="TDU31097.1"/>
    <property type="molecule type" value="Genomic_DNA"/>
</dbReference>
<dbReference type="SUPFAM" id="SSF52172">
    <property type="entry name" value="CheY-like"/>
    <property type="match status" value="1"/>
</dbReference>
<dbReference type="SMART" id="SM00448">
    <property type="entry name" value="REC"/>
    <property type="match status" value="1"/>
</dbReference>
<accession>A0A4R7PAV7</accession>
<dbReference type="GO" id="GO:0006355">
    <property type="term" value="P:regulation of DNA-templated transcription"/>
    <property type="evidence" value="ECO:0007669"/>
    <property type="project" value="InterPro"/>
</dbReference>
<dbReference type="PANTHER" id="PTHR48111">
    <property type="entry name" value="REGULATOR OF RPOS"/>
    <property type="match status" value="1"/>
</dbReference>
<evidence type="ECO:0000259" key="9">
    <source>
        <dbReference type="PROSITE" id="PS51755"/>
    </source>
</evidence>
<dbReference type="Gene3D" id="6.10.250.690">
    <property type="match status" value="1"/>
</dbReference>
<keyword evidence="5" id="KW-0804">Transcription</keyword>
<evidence type="ECO:0000256" key="2">
    <source>
        <dbReference type="ARBA" id="ARBA00023012"/>
    </source>
</evidence>
<comment type="caution">
    <text evidence="10">The sequence shown here is derived from an EMBL/GenBank/DDBJ whole genome shotgun (WGS) entry which is preliminary data.</text>
</comment>
<evidence type="ECO:0000256" key="1">
    <source>
        <dbReference type="ARBA" id="ARBA00022553"/>
    </source>
</evidence>
<dbReference type="AlphaFoldDB" id="A0A4R7PAV7"/>
<feature type="DNA-binding region" description="OmpR/PhoB-type" evidence="7">
    <location>
        <begin position="145"/>
        <end position="247"/>
    </location>
</feature>
<keyword evidence="3" id="KW-0805">Transcription regulation</keyword>
<keyword evidence="11" id="KW-1185">Reference proteome</keyword>
<dbReference type="GO" id="GO:0005829">
    <property type="term" value="C:cytosol"/>
    <property type="evidence" value="ECO:0007669"/>
    <property type="project" value="TreeGrafter"/>
</dbReference>
<dbReference type="PROSITE" id="PS51755">
    <property type="entry name" value="OMPR_PHOB"/>
    <property type="match status" value="1"/>
</dbReference>
<dbReference type="Gene3D" id="1.10.10.10">
    <property type="entry name" value="Winged helix-like DNA-binding domain superfamily/Winged helix DNA-binding domain"/>
    <property type="match status" value="1"/>
</dbReference>
<dbReference type="Gene3D" id="3.40.50.2300">
    <property type="match status" value="1"/>
</dbReference>
<dbReference type="GO" id="GO:0000156">
    <property type="term" value="F:phosphorelay response regulator activity"/>
    <property type="evidence" value="ECO:0007669"/>
    <property type="project" value="TreeGrafter"/>
</dbReference>
<dbReference type="Pfam" id="PF00486">
    <property type="entry name" value="Trans_reg_C"/>
    <property type="match status" value="1"/>
</dbReference>
<keyword evidence="2" id="KW-0902">Two-component regulatory system</keyword>
<dbReference type="CDD" id="cd00383">
    <property type="entry name" value="trans_reg_C"/>
    <property type="match status" value="1"/>
</dbReference>
<dbReference type="InterPro" id="IPR001867">
    <property type="entry name" value="OmpR/PhoB-type_DNA-bd"/>
</dbReference>
<feature type="domain" description="OmpR/PhoB-type" evidence="9">
    <location>
        <begin position="145"/>
        <end position="247"/>
    </location>
</feature>
<dbReference type="SMART" id="SM00862">
    <property type="entry name" value="Trans_reg_C"/>
    <property type="match status" value="1"/>
</dbReference>
<feature type="modified residue" description="4-aspartylphosphate" evidence="6">
    <location>
        <position position="53"/>
    </location>
</feature>
<dbReference type="InterPro" id="IPR016032">
    <property type="entry name" value="Sig_transdc_resp-reg_C-effctor"/>
</dbReference>
<reference evidence="10 11" key="1">
    <citation type="submission" date="2019-03" db="EMBL/GenBank/DDBJ databases">
        <title>Genomic Encyclopedia of Type Strains, Phase IV (KMG-IV): sequencing the most valuable type-strain genomes for metagenomic binning, comparative biology and taxonomic classification.</title>
        <authorList>
            <person name="Goeker M."/>
        </authorList>
    </citation>
    <scope>NUCLEOTIDE SEQUENCE [LARGE SCALE GENOMIC DNA]</scope>
    <source>
        <strain evidence="10 11">DSM 26377</strain>
    </source>
</reference>
<dbReference type="GO" id="GO:0000976">
    <property type="term" value="F:transcription cis-regulatory region binding"/>
    <property type="evidence" value="ECO:0007669"/>
    <property type="project" value="TreeGrafter"/>
</dbReference>
<dbReference type="Proteomes" id="UP000295341">
    <property type="component" value="Unassembled WGS sequence"/>
</dbReference>
<evidence type="ECO:0000313" key="10">
    <source>
        <dbReference type="EMBL" id="TDU31097.1"/>
    </source>
</evidence>
<dbReference type="InterPro" id="IPR001789">
    <property type="entry name" value="Sig_transdc_resp-reg_receiver"/>
</dbReference>
<dbReference type="CDD" id="cd17574">
    <property type="entry name" value="REC_OmpR"/>
    <property type="match status" value="1"/>
</dbReference>
<dbReference type="InterPro" id="IPR039420">
    <property type="entry name" value="WalR-like"/>
</dbReference>
<dbReference type="PROSITE" id="PS50110">
    <property type="entry name" value="RESPONSE_REGULATORY"/>
    <property type="match status" value="1"/>
</dbReference>
<sequence length="255" mass="27734">MKSRIAVVDDDEMIREVVVEYLTGQGFDVLSLDGGPALRAAFATTPPDCVILDLVMPGEDGLSVLRWIRNGSADLPVIMLTSADGTADRVVGLELGADDYVSKPADLRELLARVRSVLRRRTGAASPPPMAQPVPLVEQRKSAGPGEAWFGRWRLDRARRRLVDSAGEVLPVTGAEFGLLCVFADHPSVVLSRDKLLELSGTDPGEVFDRAIDLRITRLRRKIEPVPGDPTVIRTIRGHGGGYEYLPSDGPNYGR</sequence>
<dbReference type="InterPro" id="IPR036388">
    <property type="entry name" value="WH-like_DNA-bd_sf"/>
</dbReference>
<dbReference type="PANTHER" id="PTHR48111:SF4">
    <property type="entry name" value="DNA-BINDING DUAL TRANSCRIPTIONAL REGULATOR OMPR"/>
    <property type="match status" value="1"/>
</dbReference>
<evidence type="ECO:0000256" key="5">
    <source>
        <dbReference type="ARBA" id="ARBA00023163"/>
    </source>
</evidence>
<dbReference type="InterPro" id="IPR011006">
    <property type="entry name" value="CheY-like_superfamily"/>
</dbReference>